<dbReference type="InterPro" id="IPR000835">
    <property type="entry name" value="HTH_MarR-typ"/>
</dbReference>
<reference evidence="2 3" key="1">
    <citation type="submission" date="2024-04" db="EMBL/GenBank/DDBJ databases">
        <title>Phylogenomic analyses of a clade within the roseobacter group suggest taxonomic reassignments of species of the genera Aestuariivita, Citreicella, Loktanella, Nautella, Pelagibaca, Ruegeria, Thalassobius, Thiobacimonas and Tropicibacter, and the proposal o.</title>
        <authorList>
            <person name="Jeon C.O."/>
        </authorList>
    </citation>
    <scope>NUCLEOTIDE SEQUENCE [LARGE SCALE GENOMIC DNA]</scope>
    <source>
        <strain evidence="2 3">G8-12</strain>
    </source>
</reference>
<evidence type="ECO:0000259" key="1">
    <source>
        <dbReference type="PROSITE" id="PS50995"/>
    </source>
</evidence>
<dbReference type="PROSITE" id="PS50995">
    <property type="entry name" value="HTH_MARR_2"/>
    <property type="match status" value="1"/>
</dbReference>
<accession>A0AAN0M1Q9</accession>
<keyword evidence="3" id="KW-1185">Reference proteome</keyword>
<dbReference type="PANTHER" id="PTHR33164">
    <property type="entry name" value="TRANSCRIPTIONAL REGULATOR, MARR FAMILY"/>
    <property type="match status" value="1"/>
</dbReference>
<evidence type="ECO:0000313" key="3">
    <source>
        <dbReference type="Proteomes" id="UP001451782"/>
    </source>
</evidence>
<dbReference type="Gene3D" id="1.10.10.10">
    <property type="entry name" value="Winged helix-like DNA-binding domain superfamily/Winged helix DNA-binding domain"/>
    <property type="match status" value="1"/>
</dbReference>
<dbReference type="Proteomes" id="UP001451782">
    <property type="component" value="Chromosome"/>
</dbReference>
<name>A0AAN0M1Q9_9RHOB</name>
<organism evidence="2 3">
    <name type="scientific">Yoonia algicola</name>
    <dbReference type="NCBI Taxonomy" id="3137368"/>
    <lineage>
        <taxon>Bacteria</taxon>
        <taxon>Pseudomonadati</taxon>
        <taxon>Pseudomonadota</taxon>
        <taxon>Alphaproteobacteria</taxon>
        <taxon>Rhodobacterales</taxon>
        <taxon>Paracoccaceae</taxon>
        <taxon>Yoonia</taxon>
    </lineage>
</organism>
<dbReference type="GO" id="GO:0003700">
    <property type="term" value="F:DNA-binding transcription factor activity"/>
    <property type="evidence" value="ECO:0007669"/>
    <property type="project" value="InterPro"/>
</dbReference>
<dbReference type="InterPro" id="IPR036388">
    <property type="entry name" value="WH-like_DNA-bd_sf"/>
</dbReference>
<dbReference type="AlphaFoldDB" id="A0AAN0M1Q9"/>
<gene>
    <name evidence="2" type="ORF">AABB28_16075</name>
</gene>
<feature type="domain" description="HTH marR-type" evidence="1">
    <location>
        <begin position="11"/>
        <end position="146"/>
    </location>
</feature>
<dbReference type="RefSeq" id="WP_342069732.1">
    <property type="nucleotide sequence ID" value="NZ_CP151762.1"/>
</dbReference>
<dbReference type="Pfam" id="PF12802">
    <property type="entry name" value="MarR_2"/>
    <property type="match status" value="1"/>
</dbReference>
<sequence length="146" mass="16451">MQPTVPGFDLERYLPYRLTVISGRLSAGLAKQYKARFGISIAEWRVLLNVGYTQDLSIRDIEARVNLEKSKVSRAASKLEDRGYLTKHVDDKDKRLLKLTLTDDGIELLGELIPIAQAFHAQLDAKLGENIDALQESLDLLMEIEP</sequence>
<dbReference type="SUPFAM" id="SSF46785">
    <property type="entry name" value="Winged helix' DNA-binding domain"/>
    <property type="match status" value="1"/>
</dbReference>
<proteinExistence type="predicted"/>
<dbReference type="SMART" id="SM00347">
    <property type="entry name" value="HTH_MARR"/>
    <property type="match status" value="1"/>
</dbReference>
<dbReference type="InterPro" id="IPR039422">
    <property type="entry name" value="MarR/SlyA-like"/>
</dbReference>
<dbReference type="InterPro" id="IPR036390">
    <property type="entry name" value="WH_DNA-bd_sf"/>
</dbReference>
<dbReference type="PANTHER" id="PTHR33164:SF43">
    <property type="entry name" value="HTH-TYPE TRANSCRIPTIONAL REPRESSOR YETL"/>
    <property type="match status" value="1"/>
</dbReference>
<evidence type="ECO:0000313" key="2">
    <source>
        <dbReference type="EMBL" id="WZU63350.1"/>
    </source>
</evidence>
<dbReference type="EMBL" id="CP151762">
    <property type="protein sequence ID" value="WZU63350.1"/>
    <property type="molecule type" value="Genomic_DNA"/>
</dbReference>
<dbReference type="GO" id="GO:0006950">
    <property type="term" value="P:response to stress"/>
    <property type="evidence" value="ECO:0007669"/>
    <property type="project" value="TreeGrafter"/>
</dbReference>
<dbReference type="KEGG" id="yag:AABB28_16075"/>
<protein>
    <submittedName>
        <fullName evidence="2">MarR family winged helix-turn-helix transcriptional regulator</fullName>
    </submittedName>
</protein>